<accession>A0A811V173</accession>
<protein>
    <submittedName>
        <fullName evidence="2">(Mediterranean fruit fly) hypothetical protein</fullName>
    </submittedName>
</protein>
<dbReference type="AlphaFoldDB" id="A0A811V173"/>
<organism evidence="2 3">
    <name type="scientific">Ceratitis capitata</name>
    <name type="common">Mediterranean fruit fly</name>
    <name type="synonym">Tephritis capitata</name>
    <dbReference type="NCBI Taxonomy" id="7213"/>
    <lineage>
        <taxon>Eukaryota</taxon>
        <taxon>Metazoa</taxon>
        <taxon>Ecdysozoa</taxon>
        <taxon>Arthropoda</taxon>
        <taxon>Hexapoda</taxon>
        <taxon>Insecta</taxon>
        <taxon>Pterygota</taxon>
        <taxon>Neoptera</taxon>
        <taxon>Endopterygota</taxon>
        <taxon>Diptera</taxon>
        <taxon>Brachycera</taxon>
        <taxon>Muscomorpha</taxon>
        <taxon>Tephritoidea</taxon>
        <taxon>Tephritidae</taxon>
        <taxon>Ceratitis</taxon>
        <taxon>Ceratitis</taxon>
    </lineage>
</organism>
<dbReference type="EMBL" id="CAJHJT010000034">
    <property type="protein sequence ID" value="CAD7005292.1"/>
    <property type="molecule type" value="Genomic_DNA"/>
</dbReference>
<gene>
    <name evidence="2" type="ORF">CCAP1982_LOCUS13649</name>
</gene>
<evidence type="ECO:0000313" key="2">
    <source>
        <dbReference type="EMBL" id="CAD7005292.1"/>
    </source>
</evidence>
<feature type="signal peptide" evidence="1">
    <location>
        <begin position="1"/>
        <end position="23"/>
    </location>
</feature>
<name>A0A811V173_CERCA</name>
<dbReference type="Proteomes" id="UP000606786">
    <property type="component" value="Unassembled WGS sequence"/>
</dbReference>
<proteinExistence type="predicted"/>
<comment type="caution">
    <text evidence="2">The sequence shown here is derived from an EMBL/GenBank/DDBJ whole genome shotgun (WGS) entry which is preliminary data.</text>
</comment>
<keyword evidence="3" id="KW-1185">Reference proteome</keyword>
<feature type="chain" id="PRO_5032276293" evidence="1">
    <location>
        <begin position="24"/>
        <end position="142"/>
    </location>
</feature>
<evidence type="ECO:0000313" key="3">
    <source>
        <dbReference type="Proteomes" id="UP000606786"/>
    </source>
</evidence>
<evidence type="ECO:0000256" key="1">
    <source>
        <dbReference type="SAM" id="SignalP"/>
    </source>
</evidence>
<reference evidence="2" key="1">
    <citation type="submission" date="2020-11" db="EMBL/GenBank/DDBJ databases">
        <authorList>
            <person name="Whitehead M."/>
        </authorList>
    </citation>
    <scope>NUCLEOTIDE SEQUENCE</scope>
    <source>
        <strain evidence="2">EGII</strain>
    </source>
</reference>
<sequence length="142" mass="16901">MATLVKLRTVWSCLCVMWRYAYCCWRLRQKTSVSERYTNLHTTHAITNATHDFPIIPNYVNHSCETRRFDAAILCPVADTSAAVFELAKHTKEIMLERLAERKTHTRKRTWQPTPFEDCFFYFMRQMNYILPLTHLLNPIEL</sequence>
<keyword evidence="1" id="KW-0732">Signal</keyword>